<name>A0A5C5XSS2_9PLAN</name>
<dbReference type="EMBL" id="SJPL01000002">
    <property type="protein sequence ID" value="TWT65649.1"/>
    <property type="molecule type" value="Genomic_DNA"/>
</dbReference>
<proteinExistence type="predicted"/>
<evidence type="ECO:0000313" key="2">
    <source>
        <dbReference type="Proteomes" id="UP000317238"/>
    </source>
</evidence>
<comment type="caution">
    <text evidence="1">The sequence shown here is derived from an EMBL/GenBank/DDBJ whole genome shotgun (WGS) entry which is preliminary data.</text>
</comment>
<evidence type="ECO:0000313" key="1">
    <source>
        <dbReference type="EMBL" id="TWT65649.1"/>
    </source>
</evidence>
<dbReference type="Proteomes" id="UP000317238">
    <property type="component" value="Unassembled WGS sequence"/>
</dbReference>
<dbReference type="AlphaFoldDB" id="A0A5C5XSS2"/>
<gene>
    <name evidence="1" type="ORF">Pan14r_51970</name>
</gene>
<keyword evidence="2" id="KW-1185">Reference proteome</keyword>
<accession>A0A5C5XSS2</accession>
<reference evidence="1 2" key="1">
    <citation type="submission" date="2019-02" db="EMBL/GenBank/DDBJ databases">
        <title>Deep-cultivation of Planctomycetes and their phenomic and genomic characterization uncovers novel biology.</title>
        <authorList>
            <person name="Wiegand S."/>
            <person name="Jogler M."/>
            <person name="Boedeker C."/>
            <person name="Pinto D."/>
            <person name="Vollmers J."/>
            <person name="Rivas-Marin E."/>
            <person name="Kohn T."/>
            <person name="Peeters S.H."/>
            <person name="Heuer A."/>
            <person name="Rast P."/>
            <person name="Oberbeckmann S."/>
            <person name="Bunk B."/>
            <person name="Jeske O."/>
            <person name="Meyerdierks A."/>
            <person name="Storesund J.E."/>
            <person name="Kallscheuer N."/>
            <person name="Luecker S."/>
            <person name="Lage O.M."/>
            <person name="Pohl T."/>
            <person name="Merkel B.J."/>
            <person name="Hornburger P."/>
            <person name="Mueller R.-W."/>
            <person name="Bruemmer F."/>
            <person name="Labrenz M."/>
            <person name="Spormann A.M."/>
            <person name="Op Den Camp H."/>
            <person name="Overmann J."/>
            <person name="Amann R."/>
            <person name="Jetten M.S.M."/>
            <person name="Mascher T."/>
            <person name="Medema M.H."/>
            <person name="Devos D.P."/>
            <person name="Kaster A.-K."/>
            <person name="Ovreas L."/>
            <person name="Rohde M."/>
            <person name="Galperin M.Y."/>
            <person name="Jogler C."/>
        </authorList>
    </citation>
    <scope>NUCLEOTIDE SEQUENCE [LARGE SCALE GENOMIC DNA]</scope>
    <source>
        <strain evidence="1 2">Pan14r</strain>
    </source>
</reference>
<organism evidence="1 2">
    <name type="scientific">Crateriforma conspicua</name>
    <dbReference type="NCBI Taxonomy" id="2527996"/>
    <lineage>
        <taxon>Bacteria</taxon>
        <taxon>Pseudomonadati</taxon>
        <taxon>Planctomycetota</taxon>
        <taxon>Planctomycetia</taxon>
        <taxon>Planctomycetales</taxon>
        <taxon>Planctomycetaceae</taxon>
        <taxon>Crateriforma</taxon>
    </lineage>
</organism>
<protein>
    <submittedName>
        <fullName evidence="1">Uncharacterized protein</fullName>
    </submittedName>
</protein>
<sequence>MIQHKRCGRCARMMPLSDVIDSLTCPQCHWKAPASDWTSNVFALPRERRVGGSWLAMLHFCRWRKRQGQPYKTAEEQHVRRIAG</sequence>